<dbReference type="InterPro" id="IPR052570">
    <property type="entry name" value="FliJ"/>
</dbReference>
<proteinExistence type="inferred from homology"/>
<evidence type="ECO:0000313" key="13">
    <source>
        <dbReference type="Proteomes" id="UP001152876"/>
    </source>
</evidence>
<keyword evidence="12" id="KW-0966">Cell projection</keyword>
<evidence type="ECO:0000256" key="9">
    <source>
        <dbReference type="ARBA" id="ARBA00023136"/>
    </source>
</evidence>
<feature type="coiled-coil region" evidence="11">
    <location>
        <begin position="4"/>
        <end position="52"/>
    </location>
</feature>
<dbReference type="GO" id="GO:0015031">
    <property type="term" value="P:protein transport"/>
    <property type="evidence" value="ECO:0007669"/>
    <property type="project" value="UniProtKB-KW"/>
</dbReference>
<gene>
    <name evidence="12" type="ORF">H010_21746</name>
</gene>
<name>A0A9X4NWD1_9BURK</name>
<keyword evidence="4" id="KW-0813">Transport</keyword>
<dbReference type="NCBIfam" id="TIGR02473">
    <property type="entry name" value="flagell_FliJ"/>
    <property type="match status" value="1"/>
</dbReference>
<dbReference type="InterPro" id="IPR012823">
    <property type="entry name" value="Flagell_FliJ"/>
</dbReference>
<dbReference type="RefSeq" id="WP_068171727.1">
    <property type="nucleotide sequence ID" value="NZ_AOGK01000027.1"/>
</dbReference>
<dbReference type="Pfam" id="PF02050">
    <property type="entry name" value="FliJ"/>
    <property type="match status" value="1"/>
</dbReference>
<keyword evidence="9" id="KW-0472">Membrane</keyword>
<keyword evidence="12" id="KW-0282">Flagellum</keyword>
<keyword evidence="7" id="KW-1005">Bacterial flagellum biogenesis</keyword>
<dbReference type="InterPro" id="IPR053716">
    <property type="entry name" value="Flag_assembly_chemotaxis_eff"/>
</dbReference>
<organism evidence="12 13">
    <name type="scientific">Hydrogenophaga taeniospiralis CCUG 15921</name>
    <dbReference type="NCBI Taxonomy" id="1281780"/>
    <lineage>
        <taxon>Bacteria</taxon>
        <taxon>Pseudomonadati</taxon>
        <taxon>Pseudomonadota</taxon>
        <taxon>Betaproteobacteria</taxon>
        <taxon>Burkholderiales</taxon>
        <taxon>Comamonadaceae</taxon>
        <taxon>Hydrogenophaga</taxon>
    </lineage>
</organism>
<evidence type="ECO:0000256" key="2">
    <source>
        <dbReference type="ARBA" id="ARBA00010004"/>
    </source>
</evidence>
<keyword evidence="8" id="KW-0653">Protein transport</keyword>
<accession>A0A9X4NWD1</accession>
<dbReference type="PANTHER" id="PTHR38786">
    <property type="entry name" value="FLAGELLAR FLIJ PROTEIN"/>
    <property type="match status" value="1"/>
</dbReference>
<dbReference type="EMBL" id="AOGK01000027">
    <property type="protein sequence ID" value="MDG5977891.1"/>
    <property type="molecule type" value="Genomic_DNA"/>
</dbReference>
<keyword evidence="10" id="KW-1006">Bacterial flagellum protein export</keyword>
<evidence type="ECO:0000256" key="6">
    <source>
        <dbReference type="ARBA" id="ARBA00022500"/>
    </source>
</evidence>
<dbReference type="Gene3D" id="1.10.287.1700">
    <property type="match status" value="1"/>
</dbReference>
<dbReference type="Proteomes" id="UP001152876">
    <property type="component" value="Unassembled WGS sequence"/>
</dbReference>
<keyword evidence="11" id="KW-0175">Coiled coil</keyword>
<dbReference type="PANTHER" id="PTHR38786:SF1">
    <property type="entry name" value="FLAGELLAR FLIJ PROTEIN"/>
    <property type="match status" value="1"/>
</dbReference>
<comment type="subcellular location">
    <subcellularLocation>
        <location evidence="1">Cell membrane</location>
        <topology evidence="1">Peripheral membrane protein</topology>
        <orientation evidence="1">Cytoplasmic side</orientation>
    </subcellularLocation>
</comment>
<dbReference type="OrthoDB" id="9156338at2"/>
<evidence type="ECO:0000256" key="11">
    <source>
        <dbReference type="SAM" id="Coils"/>
    </source>
</evidence>
<keyword evidence="13" id="KW-1185">Reference proteome</keyword>
<evidence type="ECO:0000256" key="3">
    <source>
        <dbReference type="ARBA" id="ARBA00020392"/>
    </source>
</evidence>
<dbReference type="GO" id="GO:0009288">
    <property type="term" value="C:bacterial-type flagellum"/>
    <property type="evidence" value="ECO:0007669"/>
    <property type="project" value="InterPro"/>
</dbReference>
<sequence length="157" mass="18190">MSNMKTLNKVVELAEKRRDEALAALAQQQRELQMAREQMVQLESYAQEAMARWSARSSVGVDANLLHHHRQFMQKIDHAMNFQARVLQDREALIERGQAQLHAAERDVAGLRRFAERKQQAIDHRVQRQDQKNTDEMALTIHLRQSLAQAQLQGVRS</sequence>
<evidence type="ECO:0000256" key="8">
    <source>
        <dbReference type="ARBA" id="ARBA00022927"/>
    </source>
</evidence>
<dbReference type="AlphaFoldDB" id="A0A9X4NWD1"/>
<reference evidence="12" key="1">
    <citation type="submission" date="2013-01" db="EMBL/GenBank/DDBJ databases">
        <title>Genome draft of Hydrogenophaga taeniospiralis 2K1.</title>
        <authorList>
            <person name="Gomila M."/>
            <person name="Lalucat J."/>
        </authorList>
    </citation>
    <scope>NUCLEOTIDE SEQUENCE</scope>
    <source>
        <strain evidence="12">CCUG 15921</strain>
    </source>
</reference>
<evidence type="ECO:0000256" key="7">
    <source>
        <dbReference type="ARBA" id="ARBA00022795"/>
    </source>
</evidence>
<keyword evidence="5" id="KW-1003">Cell membrane</keyword>
<dbReference type="GO" id="GO:0071973">
    <property type="term" value="P:bacterial-type flagellum-dependent cell motility"/>
    <property type="evidence" value="ECO:0007669"/>
    <property type="project" value="InterPro"/>
</dbReference>
<protein>
    <recommendedName>
        <fullName evidence="3">Flagellar FliJ protein</fullName>
    </recommendedName>
</protein>
<evidence type="ECO:0000313" key="12">
    <source>
        <dbReference type="EMBL" id="MDG5977891.1"/>
    </source>
</evidence>
<comment type="caution">
    <text evidence="12">The sequence shown here is derived from an EMBL/GenBank/DDBJ whole genome shotgun (WGS) entry which is preliminary data.</text>
</comment>
<keyword evidence="6" id="KW-0145">Chemotaxis</keyword>
<evidence type="ECO:0000256" key="10">
    <source>
        <dbReference type="ARBA" id="ARBA00023225"/>
    </source>
</evidence>
<dbReference type="GO" id="GO:0006935">
    <property type="term" value="P:chemotaxis"/>
    <property type="evidence" value="ECO:0007669"/>
    <property type="project" value="UniProtKB-KW"/>
</dbReference>
<evidence type="ECO:0000256" key="1">
    <source>
        <dbReference type="ARBA" id="ARBA00004413"/>
    </source>
</evidence>
<keyword evidence="12" id="KW-0969">Cilium</keyword>
<dbReference type="GO" id="GO:0005886">
    <property type="term" value="C:plasma membrane"/>
    <property type="evidence" value="ECO:0007669"/>
    <property type="project" value="UniProtKB-SubCell"/>
</dbReference>
<evidence type="ECO:0000256" key="5">
    <source>
        <dbReference type="ARBA" id="ARBA00022475"/>
    </source>
</evidence>
<evidence type="ECO:0000256" key="4">
    <source>
        <dbReference type="ARBA" id="ARBA00022448"/>
    </source>
</evidence>
<dbReference type="GO" id="GO:0044781">
    <property type="term" value="P:bacterial-type flagellum organization"/>
    <property type="evidence" value="ECO:0007669"/>
    <property type="project" value="UniProtKB-KW"/>
</dbReference>
<comment type="similarity">
    <text evidence="2">Belongs to the FliJ family.</text>
</comment>